<dbReference type="InterPro" id="IPR052374">
    <property type="entry name" value="SERAC1"/>
</dbReference>
<keyword evidence="5" id="KW-0496">Mitochondrion</keyword>
<accession>A0AAV9W2T4</accession>
<keyword evidence="6" id="KW-0472">Membrane</keyword>
<dbReference type="GO" id="GO:0016020">
    <property type="term" value="C:membrane"/>
    <property type="evidence" value="ECO:0007669"/>
    <property type="project" value="UniProtKB-SubCell"/>
</dbReference>
<keyword evidence="4" id="KW-0256">Endoplasmic reticulum</keyword>
<feature type="compositionally biased region" description="Basic and acidic residues" evidence="7">
    <location>
        <begin position="1028"/>
        <end position="1041"/>
    </location>
</feature>
<evidence type="ECO:0000256" key="5">
    <source>
        <dbReference type="ARBA" id="ARBA00023128"/>
    </source>
</evidence>
<reference evidence="8 9" key="1">
    <citation type="submission" date="2023-08" db="EMBL/GenBank/DDBJ databases">
        <authorList>
            <person name="Palmer J.M."/>
        </authorList>
    </citation>
    <scope>NUCLEOTIDE SEQUENCE [LARGE SCALE GENOMIC DNA]</scope>
    <source>
        <strain evidence="8 9">TWF481</strain>
    </source>
</reference>
<evidence type="ECO:0000256" key="6">
    <source>
        <dbReference type="ARBA" id="ARBA00023136"/>
    </source>
</evidence>
<dbReference type="PANTHER" id="PTHR48182">
    <property type="entry name" value="PROTEIN SERAC1"/>
    <property type="match status" value="1"/>
</dbReference>
<evidence type="ECO:0000313" key="9">
    <source>
        <dbReference type="Proteomes" id="UP001370758"/>
    </source>
</evidence>
<feature type="region of interest" description="Disordered" evidence="7">
    <location>
        <begin position="1028"/>
        <end position="1053"/>
    </location>
</feature>
<sequence length="1201" mass="135242">MDGDAADDEELTYRTALRCKEQFEEYTPNEPPQLVDTLIEDYQQRFLAWSDYMGVFADQAICLDRRLKDRSDIRDIVIRLLDMIELAITEINYRDRNNLSRDEATPMDIDIDPNKQLRNDDDDLLTIDDMVEAIDSSLSQLSSLGATIRKYAAKSASRAERIQRLAKKSDLATFEGLVKTAVDTLYPDARESLRTQLAGSMMESYTNVLYKQSHQKKLNTPRLVQTLSPMPTIGESNIENTISSPDMMESLTISEIPEDLPSGSGFETNDLHQNLTPSNSHGVTQARQYLPSESAPSTLGSLQTKMLRQALGPPSRVKSKYGASSVQLGKVTYPHPSKSSDSSNYGTCEWCLERHPRNLLNDTKWWSAHIDQDFKPYVCISEKCINEKELPRYGTFREWFQHMNTIHSTKWQQEIHKPIFWICSFNHRTEYFDTIEELQKHMSGCYPEAFRARLDTAAKHSHTERPRPRQVCPLCCHNLVLEKRRKKKSRVGPRKRQKSQDTGGNIFVYKSYNVRKYDDHGQKGCLGSDEEEAEAPVVTMARHIASHLQVTMFLTIRLISMRCGEEDDGSFKSTGSNSAIDTKSRSTIDTKVSWSSQMLEGRGENNSDEGKLGYPGVTTSTPSDQDTHDFEVPMTKASITSQFIGSEPQLSHDLQVATKILSEALESPTKNSKKTSRTFRATLIPATTTDEEFRGILIRYLSSDERKATIIEKLVLAPCPTDGGATVNAIFRFQGNFAFMDGAIDNTIYIGSRPEDEYTEVESTFEGLTRLYSIKGEVILDVIAVAGLNAHPYDSWSVATSGDDRVEKMWLQDFLSAEPGIGLHCRTMIYGYNDEVELGSLDINTYAIDFLNALLRVRTKSEERERPLVLMGHSFGGLIISAAFTRASQDKDYQLIYHSTIQIFSFSVPYWGAQSPLKPANAYFNRQFSLALQKAKTRLATFYETTYTPVTTYPEEEITPLKRQAPSLIVPKNSSILGSCGPLEESYVAEGSHITMVKFSSPNNDTYVTITGILRKILETGAREVGRRIGEGKQEHQKRENGTASSILSGHQDSKSKYVHDQMLRVAVYAGLGSIAEQLLSKGANPRMQPRAPEYGVREHISWVFPSYEPDRVPSKYRLLNKRDVSNCINGVLQSDMTAYDIAAKQPDRYFIGLFKAAGWHMHRGQGPADKTDDFNLLGSDDVAYARKFIGLNLGQVRAAE</sequence>
<dbReference type="GO" id="GO:0005739">
    <property type="term" value="C:mitochondrion"/>
    <property type="evidence" value="ECO:0007669"/>
    <property type="project" value="UniProtKB-SubCell"/>
</dbReference>
<feature type="region of interest" description="Disordered" evidence="7">
    <location>
        <begin position="598"/>
        <end position="624"/>
    </location>
</feature>
<evidence type="ECO:0008006" key="10">
    <source>
        <dbReference type="Google" id="ProtNLM"/>
    </source>
</evidence>
<dbReference type="Proteomes" id="UP001370758">
    <property type="component" value="Unassembled WGS sequence"/>
</dbReference>
<evidence type="ECO:0000256" key="1">
    <source>
        <dbReference type="ARBA" id="ARBA00004173"/>
    </source>
</evidence>
<evidence type="ECO:0000256" key="7">
    <source>
        <dbReference type="SAM" id="MobiDB-lite"/>
    </source>
</evidence>
<proteinExistence type="predicted"/>
<dbReference type="AlphaFoldDB" id="A0AAV9W2T4"/>
<dbReference type="EMBL" id="JAVHJL010000006">
    <property type="protein sequence ID" value="KAK6501285.1"/>
    <property type="molecule type" value="Genomic_DNA"/>
</dbReference>
<comment type="caution">
    <text evidence="8">The sequence shown here is derived from an EMBL/GenBank/DDBJ whole genome shotgun (WGS) entry which is preliminary data.</text>
</comment>
<protein>
    <recommendedName>
        <fullName evidence="10">DUF676 domain-containing protein</fullName>
    </recommendedName>
</protein>
<organism evidence="8 9">
    <name type="scientific">Arthrobotrys musiformis</name>
    <dbReference type="NCBI Taxonomy" id="47236"/>
    <lineage>
        <taxon>Eukaryota</taxon>
        <taxon>Fungi</taxon>
        <taxon>Dikarya</taxon>
        <taxon>Ascomycota</taxon>
        <taxon>Pezizomycotina</taxon>
        <taxon>Orbiliomycetes</taxon>
        <taxon>Orbiliales</taxon>
        <taxon>Orbiliaceae</taxon>
        <taxon>Arthrobotrys</taxon>
    </lineage>
</organism>
<dbReference type="GO" id="GO:0005783">
    <property type="term" value="C:endoplasmic reticulum"/>
    <property type="evidence" value="ECO:0007669"/>
    <property type="project" value="UniProtKB-SubCell"/>
</dbReference>
<comment type="subcellular location">
    <subcellularLocation>
        <location evidence="2">Endoplasmic reticulum</location>
    </subcellularLocation>
    <subcellularLocation>
        <location evidence="3">Membrane</location>
    </subcellularLocation>
    <subcellularLocation>
        <location evidence="1">Mitochondrion</location>
    </subcellularLocation>
</comment>
<keyword evidence="9" id="KW-1185">Reference proteome</keyword>
<dbReference type="SUPFAM" id="SSF53474">
    <property type="entry name" value="alpha/beta-Hydrolases"/>
    <property type="match status" value="1"/>
</dbReference>
<name>A0AAV9W2T4_9PEZI</name>
<evidence type="ECO:0000256" key="3">
    <source>
        <dbReference type="ARBA" id="ARBA00004370"/>
    </source>
</evidence>
<gene>
    <name evidence="8" type="ORF">TWF481_009126</name>
</gene>
<evidence type="ECO:0000313" key="8">
    <source>
        <dbReference type="EMBL" id="KAK6501285.1"/>
    </source>
</evidence>
<evidence type="ECO:0000256" key="4">
    <source>
        <dbReference type="ARBA" id="ARBA00022824"/>
    </source>
</evidence>
<evidence type="ECO:0000256" key="2">
    <source>
        <dbReference type="ARBA" id="ARBA00004240"/>
    </source>
</evidence>
<feature type="compositionally biased region" description="Polar residues" evidence="7">
    <location>
        <begin position="1042"/>
        <end position="1051"/>
    </location>
</feature>
<dbReference type="InterPro" id="IPR029058">
    <property type="entry name" value="AB_hydrolase_fold"/>
</dbReference>
<feature type="compositionally biased region" description="Basic and acidic residues" evidence="7">
    <location>
        <begin position="601"/>
        <end position="611"/>
    </location>
</feature>
<dbReference type="PANTHER" id="PTHR48182:SF2">
    <property type="entry name" value="PROTEIN SERAC1"/>
    <property type="match status" value="1"/>
</dbReference>